<dbReference type="Pfam" id="PF00072">
    <property type="entry name" value="Response_reg"/>
    <property type="match status" value="1"/>
</dbReference>
<keyword evidence="9" id="KW-0175">Coiled coil</keyword>
<dbReference type="SMART" id="SM00448">
    <property type="entry name" value="REC"/>
    <property type="match status" value="1"/>
</dbReference>
<evidence type="ECO:0000313" key="12">
    <source>
        <dbReference type="EMBL" id="GIG35042.1"/>
    </source>
</evidence>
<dbReference type="EMBL" id="BONO01000002">
    <property type="protein sequence ID" value="GIG35042.1"/>
    <property type="molecule type" value="Genomic_DNA"/>
</dbReference>
<dbReference type="Gene3D" id="1.10.287.130">
    <property type="match status" value="1"/>
</dbReference>
<dbReference type="EC" id="2.7.13.3" evidence="3"/>
<dbReference type="CDD" id="cd00082">
    <property type="entry name" value="HisKA"/>
    <property type="match status" value="1"/>
</dbReference>
<dbReference type="InterPro" id="IPR011006">
    <property type="entry name" value="CheY-like_superfamily"/>
</dbReference>
<evidence type="ECO:0000256" key="5">
    <source>
        <dbReference type="ARBA" id="ARBA00022679"/>
    </source>
</evidence>
<dbReference type="Proteomes" id="UP000642125">
    <property type="component" value="Unassembled WGS sequence"/>
</dbReference>
<dbReference type="SMART" id="SM00388">
    <property type="entry name" value="HisKA"/>
    <property type="match status" value="1"/>
</dbReference>
<keyword evidence="6 12" id="KW-0418">Kinase</keyword>
<evidence type="ECO:0000256" key="3">
    <source>
        <dbReference type="ARBA" id="ARBA00012438"/>
    </source>
</evidence>
<dbReference type="SUPFAM" id="SSF47384">
    <property type="entry name" value="Homodimeric domain of signal transducing histidine kinase"/>
    <property type="match status" value="1"/>
</dbReference>
<evidence type="ECO:0000256" key="2">
    <source>
        <dbReference type="ARBA" id="ARBA00004236"/>
    </source>
</evidence>
<reference evidence="12" key="1">
    <citation type="submission" date="2021-01" db="EMBL/GenBank/DDBJ databases">
        <title>Whole genome shotgun sequence of Cellulomonas pakistanensis NBRC 110800.</title>
        <authorList>
            <person name="Komaki H."/>
            <person name="Tamura T."/>
        </authorList>
    </citation>
    <scope>NUCLEOTIDE SEQUENCE</scope>
    <source>
        <strain evidence="12">NBRC 110800</strain>
    </source>
</reference>
<organism evidence="12 13">
    <name type="scientific">Cellulomonas pakistanensis</name>
    <dbReference type="NCBI Taxonomy" id="992287"/>
    <lineage>
        <taxon>Bacteria</taxon>
        <taxon>Bacillati</taxon>
        <taxon>Actinomycetota</taxon>
        <taxon>Actinomycetes</taxon>
        <taxon>Micrococcales</taxon>
        <taxon>Cellulomonadaceae</taxon>
        <taxon>Cellulomonas</taxon>
    </lineage>
</organism>
<dbReference type="Pfam" id="PF00512">
    <property type="entry name" value="HisKA"/>
    <property type="match status" value="1"/>
</dbReference>
<dbReference type="PRINTS" id="PR00344">
    <property type="entry name" value="BCTRLSENSOR"/>
</dbReference>
<gene>
    <name evidence="12" type="ORF">Cpa01nite_04230</name>
</gene>
<dbReference type="InterPro" id="IPR003661">
    <property type="entry name" value="HisK_dim/P_dom"/>
</dbReference>
<keyword evidence="5" id="KW-0808">Transferase</keyword>
<protein>
    <recommendedName>
        <fullName evidence="3">histidine kinase</fullName>
        <ecNumber evidence="3">2.7.13.3</ecNumber>
    </recommendedName>
</protein>
<evidence type="ECO:0000256" key="6">
    <source>
        <dbReference type="ARBA" id="ARBA00022777"/>
    </source>
</evidence>
<evidence type="ECO:0000256" key="1">
    <source>
        <dbReference type="ARBA" id="ARBA00000085"/>
    </source>
</evidence>
<dbReference type="InterPro" id="IPR036890">
    <property type="entry name" value="HATPase_C_sf"/>
</dbReference>
<dbReference type="InterPro" id="IPR036097">
    <property type="entry name" value="HisK_dim/P_sf"/>
</dbReference>
<sequence length="577" mass="60854">MSPRGPVPAPADPASLRELAVVEVVGESDVVVLRQVGREVGELLGLDRQDQVRLATALSEVGREVVAGGRGRAVLHVTPPPRAGLVVHVSGALRAGQHHADLTGVAAAERLLDRVDVQDGPDGPVVVLHKAVPDGALLGGRFDRVRAALARPRSADAQTELRVQNAELVRALDALAAREADLVRANEELEETNRGVLAMYTQLSDELEETNSGVVALYAELDERGRQLAAANDAKTRFLRSVSHELRAPVNSILGLASLLHDGDLDEDQRVQVGYLDASARALLGMVNELLDLARAESGRQHVHRVRVDLAALLAELAGTVRPLLRTGVDLRVDVPPTLVLHTDAELLERVLRNLLTNAAKFTEAGAVTVRAGRADDGHGVVVAVQDTGLGIAPEHLGEVFEEFFQVPNRLQPSVKGTGLGLPYARRVAEALGGSLEVVSEVDRGSTFTLTLERTDVPTLGRVLVVDDEEASRVVLRGLLADAAAEVLEARDGAEALATLAAAAALPDVVLLDVRMPGLDGPATLAALRDDPRTAGLPVVLMSSAEAPDVDAPFLDKAELDADGLARALRAATGGAR</sequence>
<evidence type="ECO:0000256" key="8">
    <source>
        <dbReference type="PROSITE-ProRule" id="PRU00169"/>
    </source>
</evidence>
<comment type="caution">
    <text evidence="12">The sequence shown here is derived from an EMBL/GenBank/DDBJ whole genome shotgun (WGS) entry which is preliminary data.</text>
</comment>
<dbReference type="InterPro" id="IPR004358">
    <property type="entry name" value="Sig_transdc_His_kin-like_C"/>
</dbReference>
<dbReference type="PANTHER" id="PTHR43047:SF72">
    <property type="entry name" value="OSMOSENSING HISTIDINE PROTEIN KINASE SLN1"/>
    <property type="match status" value="1"/>
</dbReference>
<name>A0A919PB68_9CELL</name>
<dbReference type="InterPro" id="IPR003594">
    <property type="entry name" value="HATPase_dom"/>
</dbReference>
<evidence type="ECO:0000313" key="13">
    <source>
        <dbReference type="Proteomes" id="UP000642125"/>
    </source>
</evidence>
<evidence type="ECO:0000256" key="9">
    <source>
        <dbReference type="SAM" id="Coils"/>
    </source>
</evidence>
<proteinExistence type="predicted"/>
<evidence type="ECO:0000259" key="10">
    <source>
        <dbReference type="PROSITE" id="PS50109"/>
    </source>
</evidence>
<dbReference type="AlphaFoldDB" id="A0A919PB68"/>
<dbReference type="InterPro" id="IPR001789">
    <property type="entry name" value="Sig_transdc_resp-reg_receiver"/>
</dbReference>
<dbReference type="SMART" id="SM00387">
    <property type="entry name" value="HATPase_c"/>
    <property type="match status" value="1"/>
</dbReference>
<evidence type="ECO:0000256" key="4">
    <source>
        <dbReference type="ARBA" id="ARBA00022553"/>
    </source>
</evidence>
<dbReference type="RefSeq" id="WP_203667077.1">
    <property type="nucleotide sequence ID" value="NZ_BONO01000002.1"/>
</dbReference>
<keyword evidence="7" id="KW-0902">Two-component regulatory system</keyword>
<comment type="subcellular location">
    <subcellularLocation>
        <location evidence="2">Cell membrane</location>
    </subcellularLocation>
</comment>
<dbReference type="PROSITE" id="PS50109">
    <property type="entry name" value="HIS_KIN"/>
    <property type="match status" value="1"/>
</dbReference>
<feature type="coiled-coil region" evidence="9">
    <location>
        <begin position="172"/>
        <end position="206"/>
    </location>
</feature>
<dbReference type="Pfam" id="PF02518">
    <property type="entry name" value="HATPase_c"/>
    <property type="match status" value="1"/>
</dbReference>
<dbReference type="SUPFAM" id="SSF52172">
    <property type="entry name" value="CheY-like"/>
    <property type="match status" value="1"/>
</dbReference>
<keyword evidence="4 8" id="KW-0597">Phosphoprotein</keyword>
<dbReference type="Gene3D" id="3.40.50.2300">
    <property type="match status" value="1"/>
</dbReference>
<dbReference type="GO" id="GO:0000155">
    <property type="term" value="F:phosphorelay sensor kinase activity"/>
    <property type="evidence" value="ECO:0007669"/>
    <property type="project" value="InterPro"/>
</dbReference>
<dbReference type="GO" id="GO:0009927">
    <property type="term" value="F:histidine phosphotransfer kinase activity"/>
    <property type="evidence" value="ECO:0007669"/>
    <property type="project" value="TreeGrafter"/>
</dbReference>
<dbReference type="Gene3D" id="3.30.565.10">
    <property type="entry name" value="Histidine kinase-like ATPase, C-terminal domain"/>
    <property type="match status" value="1"/>
</dbReference>
<feature type="domain" description="Response regulatory" evidence="11">
    <location>
        <begin position="462"/>
        <end position="577"/>
    </location>
</feature>
<dbReference type="PROSITE" id="PS50110">
    <property type="entry name" value="RESPONSE_REGULATORY"/>
    <property type="match status" value="1"/>
</dbReference>
<dbReference type="GO" id="GO:0005886">
    <property type="term" value="C:plasma membrane"/>
    <property type="evidence" value="ECO:0007669"/>
    <property type="project" value="UniProtKB-SubCell"/>
</dbReference>
<dbReference type="PANTHER" id="PTHR43047">
    <property type="entry name" value="TWO-COMPONENT HISTIDINE PROTEIN KINASE"/>
    <property type="match status" value="1"/>
</dbReference>
<accession>A0A919PB68</accession>
<dbReference type="InterPro" id="IPR005467">
    <property type="entry name" value="His_kinase_dom"/>
</dbReference>
<feature type="domain" description="Histidine kinase" evidence="10">
    <location>
        <begin position="241"/>
        <end position="456"/>
    </location>
</feature>
<feature type="modified residue" description="4-aspartylphosphate" evidence="8">
    <location>
        <position position="513"/>
    </location>
</feature>
<dbReference type="SUPFAM" id="SSF55874">
    <property type="entry name" value="ATPase domain of HSP90 chaperone/DNA topoisomerase II/histidine kinase"/>
    <property type="match status" value="1"/>
</dbReference>
<evidence type="ECO:0000256" key="7">
    <source>
        <dbReference type="ARBA" id="ARBA00023012"/>
    </source>
</evidence>
<comment type="catalytic activity">
    <reaction evidence="1">
        <text>ATP + protein L-histidine = ADP + protein N-phospho-L-histidine.</text>
        <dbReference type="EC" id="2.7.13.3"/>
    </reaction>
</comment>
<keyword evidence="13" id="KW-1185">Reference proteome</keyword>
<evidence type="ECO:0000259" key="11">
    <source>
        <dbReference type="PROSITE" id="PS50110"/>
    </source>
</evidence>